<evidence type="ECO:0000256" key="4">
    <source>
        <dbReference type="ARBA" id="ARBA00022806"/>
    </source>
</evidence>
<evidence type="ECO:0000313" key="14">
    <source>
        <dbReference type="EMBL" id="MDO4841386.1"/>
    </source>
</evidence>
<dbReference type="AlphaFoldDB" id="A0AA43RIC8"/>
<dbReference type="Proteomes" id="UP001168575">
    <property type="component" value="Unassembled WGS sequence"/>
</dbReference>
<evidence type="ECO:0000259" key="13">
    <source>
        <dbReference type="PROSITE" id="PS51856"/>
    </source>
</evidence>
<dbReference type="InterPro" id="IPR027417">
    <property type="entry name" value="P-loop_NTPase"/>
</dbReference>
<dbReference type="GO" id="GO:0006353">
    <property type="term" value="P:DNA-templated transcription termination"/>
    <property type="evidence" value="ECO:0007669"/>
    <property type="project" value="UniProtKB-UniRule"/>
</dbReference>
<dbReference type="NCBIfam" id="TIGR00767">
    <property type="entry name" value="rho"/>
    <property type="match status" value="1"/>
</dbReference>
<keyword evidence="15" id="KW-1185">Reference proteome</keyword>
<keyword evidence="8 9" id="KW-0804">Transcription</keyword>
<feature type="binding site" evidence="9">
    <location>
        <begin position="319"/>
        <end position="324"/>
    </location>
    <ligand>
        <name>ATP</name>
        <dbReference type="ChEBI" id="CHEBI:30616"/>
    </ligand>
</feature>
<reference evidence="14" key="1">
    <citation type="submission" date="2023-07" db="EMBL/GenBank/DDBJ databases">
        <title>Between Cages and Wild: Unraveling the Impact of Captivity on Animal Microbiomes and Antimicrobial Resistance.</title>
        <authorList>
            <person name="Schmartz G.P."/>
            <person name="Rehner J."/>
            <person name="Schuff M.J."/>
            <person name="Becker S.L."/>
            <person name="Kravczyk M."/>
            <person name="Gurevich A."/>
            <person name="Francke R."/>
            <person name="Mueller R."/>
            <person name="Keller V."/>
            <person name="Keller A."/>
        </authorList>
    </citation>
    <scope>NUCLEOTIDE SEQUENCE</scope>
    <source>
        <strain evidence="14">S12M_St_49</strain>
    </source>
</reference>
<dbReference type="NCBIfam" id="NF006886">
    <property type="entry name" value="PRK09376.1"/>
    <property type="match status" value="1"/>
</dbReference>
<accession>A0AA43RIC8</accession>
<dbReference type="InterPro" id="IPR003593">
    <property type="entry name" value="AAA+_ATPase"/>
</dbReference>
<dbReference type="SMART" id="SM00357">
    <property type="entry name" value="CSP"/>
    <property type="match status" value="1"/>
</dbReference>
<dbReference type="Gene3D" id="2.40.50.140">
    <property type="entry name" value="Nucleic acid-binding proteins"/>
    <property type="match status" value="1"/>
</dbReference>
<evidence type="ECO:0000256" key="11">
    <source>
        <dbReference type="PROSITE-ProRule" id="PRU01203"/>
    </source>
</evidence>
<evidence type="ECO:0000256" key="3">
    <source>
        <dbReference type="ARBA" id="ARBA00022801"/>
    </source>
</evidence>
<feature type="compositionally biased region" description="Basic residues" evidence="12">
    <location>
        <begin position="133"/>
        <end position="148"/>
    </location>
</feature>
<feature type="binding site" evidence="9">
    <location>
        <begin position="331"/>
        <end position="336"/>
    </location>
    <ligand>
        <name>ATP</name>
        <dbReference type="ChEBI" id="CHEBI:30616"/>
    </ligand>
</feature>
<evidence type="ECO:0000256" key="5">
    <source>
        <dbReference type="ARBA" id="ARBA00022840"/>
    </source>
</evidence>
<keyword evidence="4 9" id="KW-0347">Helicase</keyword>
<evidence type="ECO:0000256" key="6">
    <source>
        <dbReference type="ARBA" id="ARBA00022884"/>
    </source>
</evidence>
<feature type="compositionally biased region" description="Basic residues" evidence="12">
    <location>
        <begin position="72"/>
        <end position="81"/>
    </location>
</feature>
<evidence type="ECO:0000313" key="15">
    <source>
        <dbReference type="Proteomes" id="UP001168575"/>
    </source>
</evidence>
<dbReference type="InterPro" id="IPR041703">
    <property type="entry name" value="Rho_factor_ATP-bd"/>
</dbReference>
<protein>
    <recommendedName>
        <fullName evidence="9 10">Transcription termination factor Rho</fullName>
        <ecNumber evidence="9 10">3.6.4.-</ecNumber>
    </recommendedName>
    <alternativeName>
        <fullName evidence="9">ATP-dependent helicase Rho</fullName>
    </alternativeName>
</protein>
<feature type="compositionally biased region" description="Basic and acidic residues" evidence="12">
    <location>
        <begin position="97"/>
        <end position="131"/>
    </location>
</feature>
<dbReference type="CDD" id="cd01128">
    <property type="entry name" value="rho_factor_C"/>
    <property type="match status" value="1"/>
</dbReference>
<dbReference type="PANTHER" id="PTHR46425">
    <property type="entry name" value="TRANSCRIPTION TERMINATION FACTOR RHO"/>
    <property type="match status" value="1"/>
</dbReference>
<keyword evidence="6 9" id="KW-0694">RNA-binding</keyword>
<dbReference type="SMART" id="SM00382">
    <property type="entry name" value="AAA"/>
    <property type="match status" value="1"/>
</dbReference>
<dbReference type="GO" id="GO:0016787">
    <property type="term" value="F:hydrolase activity"/>
    <property type="evidence" value="ECO:0007669"/>
    <property type="project" value="UniProtKB-KW"/>
</dbReference>
<feature type="region of interest" description="Disordered" evidence="12">
    <location>
        <begin position="1"/>
        <end position="167"/>
    </location>
</feature>
<dbReference type="InterPro" id="IPR000194">
    <property type="entry name" value="ATPase_F1/V1/A1_a/bsu_nucl-bd"/>
</dbReference>
<comment type="function">
    <text evidence="9">Facilitates transcription termination by a mechanism that involves Rho binding to the nascent RNA, activation of Rho's RNA-dependent ATPase activity, and release of the mRNA from the DNA template.</text>
</comment>
<comment type="subunit">
    <text evidence="9">Homohexamer. The homohexamer assembles into an open ring structure.</text>
</comment>
<comment type="similarity">
    <text evidence="9 11">Belongs to the Rho family.</text>
</comment>
<evidence type="ECO:0000256" key="10">
    <source>
        <dbReference type="NCBIfam" id="TIGR00767"/>
    </source>
</evidence>
<comment type="caution">
    <text evidence="14">The sequence shown here is derived from an EMBL/GenBank/DDBJ whole genome shotgun (WGS) entry which is preliminary data.</text>
</comment>
<evidence type="ECO:0000256" key="1">
    <source>
        <dbReference type="ARBA" id="ARBA00022472"/>
    </source>
</evidence>
<dbReference type="InterPro" id="IPR004665">
    <property type="entry name" value="Term_rho"/>
</dbReference>
<feature type="compositionally biased region" description="Basic residues" evidence="12">
    <location>
        <begin position="41"/>
        <end position="51"/>
    </location>
</feature>
<dbReference type="Pfam" id="PF07497">
    <property type="entry name" value="Rho_RNA_bind"/>
    <property type="match status" value="1"/>
</dbReference>
<sequence>MPRKKAEETVEETVEKPKSTRRPRVKKEEVAEEAAAEKKPAARKTATKRVAKKAEETTDASVEEESAEKKPAAKKAARRTSSKTSKAAEAAAEEAEVSAKEADSKEEKSKAEASDKAEKAEKNDKSDDAAARHAARHNNGKQNKRNKRPQAQYEPSTSREDLEAHTVSDLREKAAQINIDASGMRKAEIVEKIYVNLAIAEGFMEVSGILDILPDGYGFLRMDGYLPSEHDVYVSLSTIRRNGLRKGDKVTGQTRPARSGEKFAAIQTVTSVNDIPADELFSRPKFSDLTPIYPDERLLMEHGKDTITARVIDLVSPIGKGQRGLIVSPPKAGKTTILKDIAAAIHANNPEVHLICLLVDERPEEVTDMERSIHGEVISSTFDMPCENHIQVSELVIERAKRLVEQGRDVVILLDSITRLARAYNLGQPASGRVLSGGVDSTALYPPKRFLGAARNIENGGSLTILASALIDTGSKMDEVIFEEFKGTGNMELKLDRNLADRRIFPAIDPITSGTRKEEILLDGQEAPLIWAVRSILANLNNTERAMQMLIKSLRQTGSNAEFLIRSAKKAQTHSINENFEL</sequence>
<organism evidence="14 15">
    <name type="scientific">Phoenicibacter congonensis</name>
    <dbReference type="NCBI Taxonomy" id="1944646"/>
    <lineage>
        <taxon>Bacteria</taxon>
        <taxon>Bacillati</taxon>
        <taxon>Actinomycetota</taxon>
        <taxon>Coriobacteriia</taxon>
        <taxon>Eggerthellales</taxon>
        <taxon>Eggerthellaceae</taxon>
        <taxon>Phoenicibacter</taxon>
    </lineage>
</organism>
<dbReference type="InterPro" id="IPR011112">
    <property type="entry name" value="Rho-like_N"/>
</dbReference>
<dbReference type="InterPro" id="IPR011129">
    <property type="entry name" value="CSD"/>
</dbReference>
<keyword evidence="7 9" id="KW-0805">Transcription regulation</keyword>
<dbReference type="GO" id="GO:0008186">
    <property type="term" value="F:ATP-dependent activity, acting on RNA"/>
    <property type="evidence" value="ECO:0007669"/>
    <property type="project" value="UniProtKB-UniRule"/>
</dbReference>
<dbReference type="EMBL" id="JAUMVS010000014">
    <property type="protein sequence ID" value="MDO4841386.1"/>
    <property type="molecule type" value="Genomic_DNA"/>
</dbReference>
<dbReference type="SUPFAM" id="SSF52540">
    <property type="entry name" value="P-loop containing nucleoside triphosphate hydrolases"/>
    <property type="match status" value="1"/>
</dbReference>
<dbReference type="InterPro" id="IPR012340">
    <property type="entry name" value="NA-bd_OB-fold"/>
</dbReference>
<feature type="domain" description="Rho RNA-BD" evidence="13">
    <location>
        <begin position="203"/>
        <end position="276"/>
    </location>
</feature>
<keyword evidence="3 9" id="KW-0378">Hydrolase</keyword>
<dbReference type="SMART" id="SM00959">
    <property type="entry name" value="Rho_N"/>
    <property type="match status" value="1"/>
</dbReference>
<proteinExistence type="inferred from homology"/>
<comment type="caution">
    <text evidence="9">Lacks conserved residue(s) required for the propagation of feature annotation.</text>
</comment>
<dbReference type="InterPro" id="IPR011113">
    <property type="entry name" value="Rho_RNA-bd"/>
</dbReference>
<keyword evidence="5 9" id="KW-0067">ATP-binding</keyword>
<dbReference type="Gene3D" id="3.40.50.300">
    <property type="entry name" value="P-loop containing nucleotide triphosphate hydrolases"/>
    <property type="match status" value="1"/>
</dbReference>
<feature type="binding site" evidence="9">
    <location>
        <position position="362"/>
    </location>
    <ligand>
        <name>ATP</name>
        <dbReference type="ChEBI" id="CHEBI:30616"/>
    </ligand>
</feature>
<feature type="compositionally biased region" description="Basic and acidic residues" evidence="12">
    <location>
        <begin position="157"/>
        <end position="167"/>
    </location>
</feature>
<dbReference type="EC" id="3.6.4.-" evidence="9 10"/>
<evidence type="ECO:0000256" key="7">
    <source>
        <dbReference type="ARBA" id="ARBA00023015"/>
    </source>
</evidence>
<dbReference type="HAMAP" id="MF_01884">
    <property type="entry name" value="Rho"/>
    <property type="match status" value="1"/>
</dbReference>
<dbReference type="GO" id="GO:0004386">
    <property type="term" value="F:helicase activity"/>
    <property type="evidence" value="ECO:0007669"/>
    <property type="project" value="UniProtKB-UniRule"/>
</dbReference>
<name>A0AA43RIC8_9ACTN</name>
<evidence type="ECO:0000256" key="8">
    <source>
        <dbReference type="ARBA" id="ARBA00023163"/>
    </source>
</evidence>
<feature type="compositionally biased region" description="Basic and acidic residues" evidence="12">
    <location>
        <begin position="1"/>
        <end position="18"/>
    </location>
</feature>
<gene>
    <name evidence="9 14" type="primary">rho</name>
    <name evidence="14" type="ORF">Q3982_01760</name>
</gene>
<dbReference type="PANTHER" id="PTHR46425:SF1">
    <property type="entry name" value="TRANSCRIPTION TERMINATION FACTOR RHO"/>
    <property type="match status" value="1"/>
</dbReference>
<evidence type="ECO:0000256" key="9">
    <source>
        <dbReference type="HAMAP-Rule" id="MF_01884"/>
    </source>
</evidence>
<keyword evidence="1 9" id="KW-0806">Transcription termination</keyword>
<dbReference type="SUPFAM" id="SSF50249">
    <property type="entry name" value="Nucleic acid-binding proteins"/>
    <property type="match status" value="1"/>
</dbReference>
<dbReference type="PROSITE" id="PS51856">
    <property type="entry name" value="RHO_RNA_BD"/>
    <property type="match status" value="1"/>
</dbReference>
<evidence type="ECO:0000256" key="2">
    <source>
        <dbReference type="ARBA" id="ARBA00022741"/>
    </source>
</evidence>
<evidence type="ECO:0000256" key="12">
    <source>
        <dbReference type="SAM" id="MobiDB-lite"/>
    </source>
</evidence>
<dbReference type="CDD" id="cd04459">
    <property type="entry name" value="Rho_CSD"/>
    <property type="match status" value="1"/>
</dbReference>
<dbReference type="GO" id="GO:0003723">
    <property type="term" value="F:RNA binding"/>
    <property type="evidence" value="ECO:0007669"/>
    <property type="project" value="UniProtKB-UniRule"/>
</dbReference>
<dbReference type="Pfam" id="PF00006">
    <property type="entry name" value="ATP-synt_ab"/>
    <property type="match status" value="1"/>
</dbReference>
<dbReference type="GO" id="GO:0005524">
    <property type="term" value="F:ATP binding"/>
    <property type="evidence" value="ECO:0007669"/>
    <property type="project" value="UniProtKB-UniRule"/>
</dbReference>
<feature type="compositionally biased region" description="Acidic residues" evidence="12">
    <location>
        <begin position="57"/>
        <end position="66"/>
    </location>
</feature>
<keyword evidence="2 9" id="KW-0547">Nucleotide-binding</keyword>